<dbReference type="Proteomes" id="UP001145114">
    <property type="component" value="Unassembled WGS sequence"/>
</dbReference>
<dbReference type="EMBL" id="JAMZIH010005509">
    <property type="protein sequence ID" value="KAJ1675067.1"/>
    <property type="molecule type" value="Genomic_DNA"/>
</dbReference>
<accession>A0ACC1HF21</accession>
<protein>
    <submittedName>
        <fullName evidence="1">Uncharacterized protein</fullName>
    </submittedName>
</protein>
<sequence>MSGEPNWCLIESDPGVFTELITRMGAKDVQVEEVYALDEEVMKQFEQIYGLIFLFKWEKGDASSGNGSGVLESQDDAGGEHRVFFAHQVIQNACATQAILSILLNRPEIELSDELRQFKEFTLDLPPDMRGLAISNSESIRQIHNSFSPQESITNEVEPSSSTEGEAFHFISYVPINGRLYELDGLKPHPIVHSEYTNSDWISRAITIIQSRMEQYSSSEIRFSLMVLIKDWRKIYQEQLALLDVKAREIESELNKPGLNQEEQARLNAILTQSNFESSELRSKIAHEEQKHEQAKRDNIRRKHNYIPLIYQLVRGMAVTGSLDKVIEASREQRSKDSS</sequence>
<organism evidence="1 2">
    <name type="scientific">Spiromyces aspiralis</name>
    <dbReference type="NCBI Taxonomy" id="68401"/>
    <lineage>
        <taxon>Eukaryota</taxon>
        <taxon>Fungi</taxon>
        <taxon>Fungi incertae sedis</taxon>
        <taxon>Zoopagomycota</taxon>
        <taxon>Kickxellomycotina</taxon>
        <taxon>Kickxellomycetes</taxon>
        <taxon>Kickxellales</taxon>
        <taxon>Kickxellaceae</taxon>
        <taxon>Spiromyces</taxon>
    </lineage>
</organism>
<keyword evidence="2" id="KW-1185">Reference proteome</keyword>
<evidence type="ECO:0000313" key="1">
    <source>
        <dbReference type="EMBL" id="KAJ1675067.1"/>
    </source>
</evidence>
<proteinExistence type="predicted"/>
<name>A0ACC1HF21_9FUNG</name>
<comment type="caution">
    <text evidence="1">The sequence shown here is derived from an EMBL/GenBank/DDBJ whole genome shotgun (WGS) entry which is preliminary data.</text>
</comment>
<evidence type="ECO:0000313" key="2">
    <source>
        <dbReference type="Proteomes" id="UP001145114"/>
    </source>
</evidence>
<reference evidence="1" key="1">
    <citation type="submission" date="2022-06" db="EMBL/GenBank/DDBJ databases">
        <title>Phylogenomic reconstructions and comparative analyses of Kickxellomycotina fungi.</title>
        <authorList>
            <person name="Reynolds N.K."/>
            <person name="Stajich J.E."/>
            <person name="Barry K."/>
            <person name="Grigoriev I.V."/>
            <person name="Crous P."/>
            <person name="Smith M.E."/>
        </authorList>
    </citation>
    <scope>NUCLEOTIDE SEQUENCE</scope>
    <source>
        <strain evidence="1">RSA 2271</strain>
    </source>
</reference>
<gene>
    <name evidence="1" type="ORF">EV182_002004</name>
</gene>